<evidence type="ECO:0000313" key="2">
    <source>
        <dbReference type="EMBL" id="CAE6943832.1"/>
    </source>
</evidence>
<dbReference type="PANTHER" id="PTHR21529">
    <property type="entry name" value="MAMMARY TURMOR VIRUS RECEPTOR HOMOLOG 1, 2 MTVR1, 2"/>
    <property type="match status" value="1"/>
</dbReference>
<dbReference type="GO" id="GO:0005524">
    <property type="term" value="F:ATP binding"/>
    <property type="evidence" value="ECO:0007669"/>
    <property type="project" value="UniProtKB-KW"/>
</dbReference>
<dbReference type="InterPro" id="IPR027417">
    <property type="entry name" value="P-loop_NTPase"/>
</dbReference>
<accession>A0A812H9V1</accession>
<dbReference type="OrthoDB" id="446916at2759"/>
<evidence type="ECO:0000313" key="3">
    <source>
        <dbReference type="Proteomes" id="UP000604046"/>
    </source>
</evidence>
<comment type="caution">
    <text evidence="2">The sequence shown here is derived from an EMBL/GenBank/DDBJ whole genome shotgun (WGS) entry which is preliminary data.</text>
</comment>
<evidence type="ECO:0000256" key="1">
    <source>
        <dbReference type="SAM" id="SignalP"/>
    </source>
</evidence>
<dbReference type="Proteomes" id="UP000604046">
    <property type="component" value="Unassembled WGS sequence"/>
</dbReference>
<dbReference type="PANTHER" id="PTHR21529:SF4">
    <property type="entry name" value="TPR AND ANKYRIN REPEAT-CONTAINING PROTEIN 1"/>
    <property type="match status" value="1"/>
</dbReference>
<organism evidence="2 3">
    <name type="scientific">Symbiodinium natans</name>
    <dbReference type="NCBI Taxonomy" id="878477"/>
    <lineage>
        <taxon>Eukaryota</taxon>
        <taxon>Sar</taxon>
        <taxon>Alveolata</taxon>
        <taxon>Dinophyceae</taxon>
        <taxon>Suessiales</taxon>
        <taxon>Symbiodiniaceae</taxon>
        <taxon>Symbiodinium</taxon>
    </lineage>
</organism>
<dbReference type="InterPro" id="IPR039904">
    <property type="entry name" value="TRANK1"/>
</dbReference>
<dbReference type="SUPFAM" id="SSF52540">
    <property type="entry name" value="P-loop containing nucleoside triphosphate hydrolases"/>
    <property type="match status" value="1"/>
</dbReference>
<keyword evidence="3" id="KW-1185">Reference proteome</keyword>
<dbReference type="SUPFAM" id="SSF48452">
    <property type="entry name" value="TPR-like"/>
    <property type="match status" value="1"/>
</dbReference>
<gene>
    <name evidence="2" type="primary">TRANK1</name>
    <name evidence="2" type="ORF">SNAT2548_LOCUS1317</name>
</gene>
<sequence>MSAHGAHISLPTHILTVILGSLHAVRSAGGCLSRAEYVSGCDASGQRLPELRDSSIKEESARDRIYDAFLLYQNFKATCPKFDRMDPVRSITQRAKKFRRPQREASFQMLSAVFVDEVQDLLPAEILLLRLFCPSNNAWVFAGDTAQTISKGVDFRFESIRRLFFEEFLSGKDWEEDEVQVELEACSFCGRDITEAGAVRLECNSHFVAHNKVLCGKEACCRELEKLCDQALKGASAGGRKKAEWAQARGRLSCPLPGCGMYMKETPITPPLVDDSKEPTTPATFSVRPSFGSVPGIHHLTYNHRSTMGILELAASIIDILMQLFPEKIDYLPREISRVDLALKPVFICGLTFEETLDIIFAGSRNGQQEVLEFGAQQAVLVWSEEARQKVKEQFPMSIVMSIHDAKGLEFQDVLIVNAFSDMMAASEKTPIQLRRQQQNLWKYIEDQNGFDASTHGLLCSWLKALYVAVTRARQRVWIFEEDREAGQGLMRRWDGKRLVHVVTSSAQAENTPGMSQGFAATSTAEEFVDQGREFLSHGKYEDAVLCFTRAKSAGHPIADFWKQYSQAKQFQSQASNTYGEGSQRDYKCAGQVFAGLADALTRTSAAVAALLPRELRVSPCRVLAAECFLEGGDLERAASLYELEHRWSDAAHLWEAKEKWAKAGLAWEQDAQYKKSLEAFARGKRWQDYLRVATHLHRAGVDEEIFRLHREAIRQMAKELKELTDSGRSDEARMLRFKRLLSLGHSYVAPWHISLHKFELFALLPFTAGPCGGVEVLEQQGRFEECAVLCLENMEWTRAQDFDLRAGSTPPTYSALLLGCLRSIGFSPTGTSHIKSLKHTVCWRRLQQAWEDLATDERRVADTLAHLLDDPEVTHRTWDLPVHAHLGGHALRFQVLAALIASEHADVPDNLGHWFDRLSHLNHKIMQALAALAGSFSSRSRSAEEPWLEQFVMELLLARQYPSISPAFLVLSDLASGPRLTRSAMFRLAQQSLQFLRLWLCGLQLQRCERLLISASPCWSQLAHGKCTTKTCVRAHSWGLAQGDAFVAAVRHTLRCRDIGKRHVGDAEAMAACRSLGATGLADVQSWLGRCERLLLRLSLPGPQSMAWLSRSLQATAAADEVRFALLQWKIDQFLQGIHKVHSGKLALEDVLKPPLVLCPLVGFHGLPGLRLRAKDGAWPLVRKMVSMMETLQAENQLRLNEGMRKPTHGDLLNFFEMTCEVVQHVHGQWKSKSAGSIGSFPYSPQVVCHLLEQGVVWANVLLTRMSNTTLPQSYVRIHLSQYPHLAGLAAAHDLPEPRRKKCQFALKVFASTAVGCLKNPEKFREWLKAKSPETSQCNVCLRLLTVIFSCGTINWLRNTRNDICSLIQGINFEGKLQLLNGGEVFMSARSLPKKLQWLVAAVPGDAEVCVGGSEWRKFDRMTPWFHAALSDLNDPLVILHREACSDQPPGWTWGQHALELDRENLVKKEHLPKLHLYLGVGSLREWAVQSRKPHHIMVSYPPVRRVIVYTPGSEVCDFRDLLEPSPLDIRPSQPAELLPMTGALSSTRIAA</sequence>
<name>A0A812H9V1_9DINO</name>
<keyword evidence="1" id="KW-0732">Signal</keyword>
<dbReference type="InterPro" id="IPR011990">
    <property type="entry name" value="TPR-like_helical_dom_sf"/>
</dbReference>
<dbReference type="EMBL" id="CAJNDS010000071">
    <property type="protein sequence ID" value="CAE6943832.1"/>
    <property type="molecule type" value="Genomic_DNA"/>
</dbReference>
<feature type="signal peptide" evidence="1">
    <location>
        <begin position="1"/>
        <end position="27"/>
    </location>
</feature>
<dbReference type="GO" id="GO:0016787">
    <property type="term" value="F:hydrolase activity"/>
    <property type="evidence" value="ECO:0007669"/>
    <property type="project" value="UniProtKB-KW"/>
</dbReference>
<dbReference type="Gene3D" id="3.40.50.300">
    <property type="entry name" value="P-loop containing nucleotide triphosphate hydrolases"/>
    <property type="match status" value="2"/>
</dbReference>
<protein>
    <submittedName>
        <fullName evidence="2">TRANK1 protein</fullName>
    </submittedName>
</protein>
<feature type="chain" id="PRO_5032858097" evidence="1">
    <location>
        <begin position="28"/>
        <end position="1553"/>
    </location>
</feature>
<dbReference type="GO" id="GO:0004386">
    <property type="term" value="F:helicase activity"/>
    <property type="evidence" value="ECO:0007669"/>
    <property type="project" value="UniProtKB-KW"/>
</dbReference>
<reference evidence="2" key="1">
    <citation type="submission" date="2021-02" db="EMBL/GenBank/DDBJ databases">
        <authorList>
            <person name="Dougan E. K."/>
            <person name="Rhodes N."/>
            <person name="Thang M."/>
            <person name="Chan C."/>
        </authorList>
    </citation>
    <scope>NUCLEOTIDE SEQUENCE</scope>
</reference>
<proteinExistence type="predicted"/>